<dbReference type="STRING" id="78915.A0A4P9XTT8"/>
<proteinExistence type="inferred from homology"/>
<name>A0A4P9XTT8_9FUNG</name>
<evidence type="ECO:0000256" key="5">
    <source>
        <dbReference type="ARBA" id="ARBA00022898"/>
    </source>
</evidence>
<sequence>MTLPSSTENANADGMPAPLPPAKDMTALLSRAARNRNPSPLKSLIKYMVYPDMISLGAGLPHSSTFPLVQLSAVVRDNLETTNQADATYTSLSVMPGPFDMTSAAPPPLDSVLQYGNGRGIPSVRAFFTEEIRRLHQPRYADWDVVATCGNTDGFLKAVMLFCDAGDAVAVEEWCYPAALETMRPLGIVPLPVAMDSEGMLPDALRDMVLQRSQDRPLRVVYLVPTGQNPTGSSMSVERRRAIYAVAQELNLILIEDDPYYHLQFPDGEPDQLLPSLLSMDTDGRVIRLETFAKVLAPGLRLGWLTAPAKLVQLVQYHNEVSTQQPSGVSQAIAAHLLLKDWGQAGWQRHLTGLRTDYRRKRDLMQAVCQRELTGLCEWTLPQAGMFFWFKLNVPKALRAEAGYMQRIFECCIDKRVLLVPGWQFAVFTPEEETTLSEAEKSDRAPCLRAAFSFESADKVEQAIVRLAQVLRSFKCGTE</sequence>
<feature type="compositionally biased region" description="Polar residues" evidence="6">
    <location>
        <begin position="1"/>
        <end position="10"/>
    </location>
</feature>
<keyword evidence="5" id="KW-0663">Pyridoxal phosphate</keyword>
<evidence type="ECO:0000256" key="1">
    <source>
        <dbReference type="ARBA" id="ARBA00001933"/>
    </source>
</evidence>
<dbReference type="InterPro" id="IPR015424">
    <property type="entry name" value="PyrdxlP-dep_Trfase"/>
</dbReference>
<dbReference type="GO" id="GO:1901605">
    <property type="term" value="P:alpha-amino acid metabolic process"/>
    <property type="evidence" value="ECO:0007669"/>
    <property type="project" value="TreeGrafter"/>
</dbReference>
<protein>
    <submittedName>
        <fullName evidence="8">Pyridoxal phosphate-dependent transferase</fullName>
    </submittedName>
</protein>
<dbReference type="GO" id="GO:0030170">
    <property type="term" value="F:pyridoxal phosphate binding"/>
    <property type="evidence" value="ECO:0007669"/>
    <property type="project" value="InterPro"/>
</dbReference>
<dbReference type="PANTHER" id="PTHR42790">
    <property type="entry name" value="AMINOTRANSFERASE"/>
    <property type="match status" value="1"/>
</dbReference>
<dbReference type="GO" id="GO:0008483">
    <property type="term" value="F:transaminase activity"/>
    <property type="evidence" value="ECO:0007669"/>
    <property type="project" value="UniProtKB-KW"/>
</dbReference>
<keyword evidence="4 8" id="KW-0808">Transferase</keyword>
<dbReference type="SMR" id="A0A4P9XTT8"/>
<feature type="domain" description="Aminotransferase class I/classII large" evidence="7">
    <location>
        <begin position="126"/>
        <end position="423"/>
    </location>
</feature>
<dbReference type="PANTHER" id="PTHR42790:SF1">
    <property type="entry name" value="AROMATIC AMINO ACID AMINOTRANSFERASE, HYPOTHETICAL (EUROFUNG)"/>
    <property type="match status" value="1"/>
</dbReference>
<evidence type="ECO:0000256" key="4">
    <source>
        <dbReference type="ARBA" id="ARBA00022679"/>
    </source>
</evidence>
<dbReference type="AlphaFoldDB" id="A0A4P9XTT8"/>
<dbReference type="InterPro" id="IPR050859">
    <property type="entry name" value="Class-I_PLP-dep_aminotransf"/>
</dbReference>
<evidence type="ECO:0000256" key="6">
    <source>
        <dbReference type="SAM" id="MobiDB-lite"/>
    </source>
</evidence>
<dbReference type="Proteomes" id="UP000271241">
    <property type="component" value="Unassembled WGS sequence"/>
</dbReference>
<evidence type="ECO:0000256" key="2">
    <source>
        <dbReference type="ARBA" id="ARBA00007441"/>
    </source>
</evidence>
<gene>
    <name evidence="8" type="ORF">THASP1DRAFT_22588</name>
</gene>
<evidence type="ECO:0000313" key="8">
    <source>
        <dbReference type="EMBL" id="RKP09593.1"/>
    </source>
</evidence>
<comment type="similarity">
    <text evidence="2">Belongs to the class-I pyridoxal-phosphate-dependent aminotransferase family.</text>
</comment>
<dbReference type="Pfam" id="PF00155">
    <property type="entry name" value="Aminotran_1_2"/>
    <property type="match status" value="1"/>
</dbReference>
<feature type="region of interest" description="Disordered" evidence="6">
    <location>
        <begin position="1"/>
        <end position="20"/>
    </location>
</feature>
<keyword evidence="9" id="KW-1185">Reference proteome</keyword>
<dbReference type="CDD" id="cd00609">
    <property type="entry name" value="AAT_like"/>
    <property type="match status" value="1"/>
</dbReference>
<dbReference type="EMBL" id="KZ992502">
    <property type="protein sequence ID" value="RKP09593.1"/>
    <property type="molecule type" value="Genomic_DNA"/>
</dbReference>
<keyword evidence="3" id="KW-0032">Aminotransferase</keyword>
<evidence type="ECO:0000259" key="7">
    <source>
        <dbReference type="Pfam" id="PF00155"/>
    </source>
</evidence>
<evidence type="ECO:0000256" key="3">
    <source>
        <dbReference type="ARBA" id="ARBA00022576"/>
    </source>
</evidence>
<accession>A0A4P9XTT8</accession>
<dbReference type="InterPro" id="IPR004839">
    <property type="entry name" value="Aminotransferase_I/II_large"/>
</dbReference>
<dbReference type="OrthoDB" id="691673at2759"/>
<dbReference type="InterPro" id="IPR015421">
    <property type="entry name" value="PyrdxlP-dep_Trfase_major"/>
</dbReference>
<comment type="cofactor">
    <cofactor evidence="1">
        <name>pyridoxal 5'-phosphate</name>
        <dbReference type="ChEBI" id="CHEBI:597326"/>
    </cofactor>
</comment>
<reference evidence="9" key="1">
    <citation type="journal article" date="2018" name="Nat. Microbiol.">
        <title>Leveraging single-cell genomics to expand the fungal tree of life.</title>
        <authorList>
            <person name="Ahrendt S.R."/>
            <person name="Quandt C.A."/>
            <person name="Ciobanu D."/>
            <person name="Clum A."/>
            <person name="Salamov A."/>
            <person name="Andreopoulos B."/>
            <person name="Cheng J.F."/>
            <person name="Woyke T."/>
            <person name="Pelin A."/>
            <person name="Henrissat B."/>
            <person name="Reynolds N.K."/>
            <person name="Benny G.L."/>
            <person name="Smith M.E."/>
            <person name="James T.Y."/>
            <person name="Grigoriev I.V."/>
        </authorList>
    </citation>
    <scope>NUCLEOTIDE SEQUENCE [LARGE SCALE GENOMIC DNA]</scope>
    <source>
        <strain evidence="9">RSA 1356</strain>
    </source>
</reference>
<organism evidence="8 9">
    <name type="scientific">Thamnocephalis sphaerospora</name>
    <dbReference type="NCBI Taxonomy" id="78915"/>
    <lineage>
        <taxon>Eukaryota</taxon>
        <taxon>Fungi</taxon>
        <taxon>Fungi incertae sedis</taxon>
        <taxon>Zoopagomycota</taxon>
        <taxon>Zoopagomycotina</taxon>
        <taxon>Zoopagomycetes</taxon>
        <taxon>Zoopagales</taxon>
        <taxon>Sigmoideomycetaceae</taxon>
        <taxon>Thamnocephalis</taxon>
    </lineage>
</organism>
<dbReference type="Gene3D" id="3.40.640.10">
    <property type="entry name" value="Type I PLP-dependent aspartate aminotransferase-like (Major domain)"/>
    <property type="match status" value="1"/>
</dbReference>
<evidence type="ECO:0000313" key="9">
    <source>
        <dbReference type="Proteomes" id="UP000271241"/>
    </source>
</evidence>
<dbReference type="SUPFAM" id="SSF53383">
    <property type="entry name" value="PLP-dependent transferases"/>
    <property type="match status" value="1"/>
</dbReference>